<sequence length="142" mass="15906">MTESIVNTQTHDEVPLTDDNVKSDFPVTTRDLHVTDAAHDFCERLKARSLFFRKSQAEGIEDRNVYPVYSKSGRRYIVKVSPGGGLEASLLLQSSTNFFILEFCEYGSLEKLLGESGVVPTHRQHIAKILCGVAKAIYFLHS</sequence>
<dbReference type="Proteomes" id="UP000277928">
    <property type="component" value="Unassembled WGS sequence"/>
</dbReference>
<evidence type="ECO:0008006" key="3">
    <source>
        <dbReference type="Google" id="ProtNLM"/>
    </source>
</evidence>
<dbReference type="SUPFAM" id="SSF56112">
    <property type="entry name" value="Protein kinase-like (PK-like)"/>
    <property type="match status" value="1"/>
</dbReference>
<organism evidence="1 2">
    <name type="scientific">Litomosoides sigmodontis</name>
    <name type="common">Filarial nematode worm</name>
    <dbReference type="NCBI Taxonomy" id="42156"/>
    <lineage>
        <taxon>Eukaryota</taxon>
        <taxon>Metazoa</taxon>
        <taxon>Ecdysozoa</taxon>
        <taxon>Nematoda</taxon>
        <taxon>Chromadorea</taxon>
        <taxon>Rhabditida</taxon>
        <taxon>Spirurina</taxon>
        <taxon>Spiruromorpha</taxon>
        <taxon>Filarioidea</taxon>
        <taxon>Onchocercidae</taxon>
        <taxon>Litomosoides</taxon>
    </lineage>
</organism>
<protein>
    <recommendedName>
        <fullName evidence="3">Protein kinase domain-containing protein</fullName>
    </recommendedName>
</protein>
<dbReference type="InterPro" id="IPR011009">
    <property type="entry name" value="Kinase-like_dom_sf"/>
</dbReference>
<dbReference type="OMA" id="CEYGSLE"/>
<evidence type="ECO:0000313" key="2">
    <source>
        <dbReference type="Proteomes" id="UP000277928"/>
    </source>
</evidence>
<proteinExistence type="predicted"/>
<keyword evidence="2" id="KW-1185">Reference proteome</keyword>
<dbReference type="AlphaFoldDB" id="A0A3P6SV96"/>
<evidence type="ECO:0000313" key="1">
    <source>
        <dbReference type="EMBL" id="VDK71730.1"/>
    </source>
</evidence>
<dbReference type="EMBL" id="UYRX01000055">
    <property type="protein sequence ID" value="VDK71730.1"/>
    <property type="molecule type" value="Genomic_DNA"/>
</dbReference>
<gene>
    <name evidence="1" type="ORF">NLS_LOCUS1539</name>
</gene>
<name>A0A3P6SV96_LITSI</name>
<accession>A0A3P6SV96</accession>
<reference evidence="1 2" key="1">
    <citation type="submission" date="2018-08" db="EMBL/GenBank/DDBJ databases">
        <authorList>
            <person name="Laetsch R D."/>
            <person name="Stevens L."/>
            <person name="Kumar S."/>
            <person name="Blaxter L. M."/>
        </authorList>
    </citation>
    <scope>NUCLEOTIDE SEQUENCE [LARGE SCALE GENOMIC DNA]</scope>
</reference>
<dbReference type="OrthoDB" id="5863508at2759"/>